<dbReference type="SUPFAM" id="SSF81383">
    <property type="entry name" value="F-box domain"/>
    <property type="match status" value="1"/>
</dbReference>
<comment type="caution">
    <text evidence="1">The sequence shown here is derived from an EMBL/GenBank/DDBJ whole genome shotgun (WGS) entry which is preliminary data.</text>
</comment>
<dbReference type="InterPro" id="IPR036047">
    <property type="entry name" value="F-box-like_dom_sf"/>
</dbReference>
<name>A0A507CHH0_9FUNG</name>
<sequence length="291" mass="33131">MIRAEGPPILKLQDIPEELLFMILCWVEDLDLQTGLNVSRLLRRLSSDIILVKHLLRRNSSRLEARLYTGNPQRPSREDLVTLNIIKGPTREHMRRILATGGYLGSPTLRALLEARKGLENWSRKRNLTKRIEARLNIQQLSERNVIPREALPKSSTTHGAQRTVIQPTLLPKVMLLRKALTRNALNKALTRRMKSEDWEASDLNQMHRIIAPTSSLAPKLAKTAFELNQRLRNRNASEGFKKRAKLEALQETKILPEIHIAALICPNIRSKINIFEHGGLPSPPASPPRK</sequence>
<dbReference type="RefSeq" id="XP_031027437.1">
    <property type="nucleotide sequence ID" value="XM_031166434.1"/>
</dbReference>
<dbReference type="OrthoDB" id="3219396at2759"/>
<dbReference type="Proteomes" id="UP000319731">
    <property type="component" value="Unassembled WGS sequence"/>
</dbReference>
<dbReference type="AlphaFoldDB" id="A0A507CHH0"/>
<evidence type="ECO:0008006" key="3">
    <source>
        <dbReference type="Google" id="ProtNLM"/>
    </source>
</evidence>
<protein>
    <recommendedName>
        <fullName evidence="3">F-box domain-containing protein</fullName>
    </recommendedName>
</protein>
<dbReference type="GeneID" id="42001731"/>
<gene>
    <name evidence="1" type="ORF">SmJEL517_g00505</name>
</gene>
<keyword evidence="2" id="KW-1185">Reference proteome</keyword>
<accession>A0A507CHH0</accession>
<evidence type="ECO:0000313" key="1">
    <source>
        <dbReference type="EMBL" id="TPX37526.1"/>
    </source>
</evidence>
<proteinExistence type="predicted"/>
<dbReference type="EMBL" id="QEAO01000002">
    <property type="protein sequence ID" value="TPX37526.1"/>
    <property type="molecule type" value="Genomic_DNA"/>
</dbReference>
<reference evidence="1 2" key="1">
    <citation type="journal article" date="2019" name="Sci. Rep.">
        <title>Comparative genomics of chytrid fungi reveal insights into the obligate biotrophic and pathogenic lifestyle of Synchytrium endobioticum.</title>
        <authorList>
            <person name="van de Vossenberg B.T.L.H."/>
            <person name="Warris S."/>
            <person name="Nguyen H.D.T."/>
            <person name="van Gent-Pelzer M.P.E."/>
            <person name="Joly D.L."/>
            <person name="van de Geest H.C."/>
            <person name="Bonants P.J.M."/>
            <person name="Smith D.S."/>
            <person name="Levesque C.A."/>
            <person name="van der Lee T.A.J."/>
        </authorList>
    </citation>
    <scope>NUCLEOTIDE SEQUENCE [LARGE SCALE GENOMIC DNA]</scope>
    <source>
        <strain evidence="1 2">JEL517</strain>
    </source>
</reference>
<organism evidence="1 2">
    <name type="scientific">Synchytrium microbalum</name>
    <dbReference type="NCBI Taxonomy" id="1806994"/>
    <lineage>
        <taxon>Eukaryota</taxon>
        <taxon>Fungi</taxon>
        <taxon>Fungi incertae sedis</taxon>
        <taxon>Chytridiomycota</taxon>
        <taxon>Chytridiomycota incertae sedis</taxon>
        <taxon>Chytridiomycetes</taxon>
        <taxon>Synchytriales</taxon>
        <taxon>Synchytriaceae</taxon>
        <taxon>Synchytrium</taxon>
    </lineage>
</organism>
<evidence type="ECO:0000313" key="2">
    <source>
        <dbReference type="Proteomes" id="UP000319731"/>
    </source>
</evidence>
<dbReference type="STRING" id="1806994.A0A507CHH0"/>